<dbReference type="PROSITE" id="PS50893">
    <property type="entry name" value="ABC_TRANSPORTER_2"/>
    <property type="match status" value="1"/>
</dbReference>
<evidence type="ECO:0000313" key="8">
    <source>
        <dbReference type="EMBL" id="GDY66391.1"/>
    </source>
</evidence>
<feature type="compositionally biased region" description="Low complexity" evidence="6">
    <location>
        <begin position="273"/>
        <end position="289"/>
    </location>
</feature>
<dbReference type="GO" id="GO:0015658">
    <property type="term" value="F:branched-chain amino acid transmembrane transporter activity"/>
    <property type="evidence" value="ECO:0007669"/>
    <property type="project" value="TreeGrafter"/>
</dbReference>
<dbReference type="Pfam" id="PF00005">
    <property type="entry name" value="ABC_tran"/>
    <property type="match status" value="1"/>
</dbReference>
<feature type="region of interest" description="Disordered" evidence="6">
    <location>
        <begin position="273"/>
        <end position="363"/>
    </location>
</feature>
<dbReference type="OMA" id="FKRRKRW"/>
<dbReference type="GO" id="GO:0015807">
    <property type="term" value="P:L-amino acid transport"/>
    <property type="evidence" value="ECO:0007669"/>
    <property type="project" value="TreeGrafter"/>
</dbReference>
<feature type="domain" description="ABC transporter" evidence="7">
    <location>
        <begin position="32"/>
        <end position="272"/>
    </location>
</feature>
<evidence type="ECO:0000256" key="4">
    <source>
        <dbReference type="ARBA" id="ARBA00022840"/>
    </source>
</evidence>
<proteinExistence type="inferred from homology"/>
<feature type="compositionally biased region" description="Low complexity" evidence="6">
    <location>
        <begin position="333"/>
        <end position="363"/>
    </location>
</feature>
<dbReference type="InterPro" id="IPR052156">
    <property type="entry name" value="BCAA_Transport_ATP-bd_LivF"/>
</dbReference>
<dbReference type="InterPro" id="IPR027417">
    <property type="entry name" value="P-loop_NTPase"/>
</dbReference>
<dbReference type="PROSITE" id="PS00211">
    <property type="entry name" value="ABC_TRANSPORTER_1"/>
    <property type="match status" value="1"/>
</dbReference>
<protein>
    <recommendedName>
        <fullName evidence="7">ABC transporter domain-containing protein</fullName>
    </recommendedName>
</protein>
<evidence type="ECO:0000256" key="2">
    <source>
        <dbReference type="ARBA" id="ARBA00022448"/>
    </source>
</evidence>
<dbReference type="EMBL" id="BJHX01000001">
    <property type="protein sequence ID" value="GDY66391.1"/>
    <property type="molecule type" value="Genomic_DNA"/>
</dbReference>
<feature type="compositionally biased region" description="Pro residues" evidence="6">
    <location>
        <begin position="16"/>
        <end position="28"/>
    </location>
</feature>
<evidence type="ECO:0000256" key="5">
    <source>
        <dbReference type="ARBA" id="ARBA00022970"/>
    </source>
</evidence>
<sequence length="363" mass="36605">MPSLSSDGARQDIPLPGGPPPKDPPPNGPSVLHVRDLDVAYGRALTALRGVCLEVPAGGAVALLGANGAGKSTLLRSLSGTLRLHRGAITAGSVHYGDVRLTGQDPVAAVRAGVVQVPEGRRVFAGLTVDENLRAGGLGLGRRAPAVVKAAREQVFGLFPRLAERRAQRAGLLSGGEQQMLAIGRALMAAPRLLLLDEPSLGLAPLMVERIAEVIREINEQGTSILLVEQNAAMALALSDHAYVLEVGEVRLAGPAAELARTDAVRRLYLGEEAGPEAMGPGEATAAPDTPGPHPAPPGPPPGPEAGTDGAVGSSPGPEAGTDGAAGPPPDPDTGTEGAAGPPGGQRTTTEGQRTTAEGQGVA</sequence>
<comment type="caution">
    <text evidence="8">The sequence shown here is derived from an EMBL/GenBank/DDBJ whole genome shotgun (WGS) entry which is preliminary data.</text>
</comment>
<evidence type="ECO:0000313" key="9">
    <source>
        <dbReference type="Proteomes" id="UP000302139"/>
    </source>
</evidence>
<keyword evidence="5" id="KW-0029">Amino-acid transport</keyword>
<organism evidence="8 9">
    <name type="scientific">Streptomyces avermitilis</name>
    <dbReference type="NCBI Taxonomy" id="33903"/>
    <lineage>
        <taxon>Bacteria</taxon>
        <taxon>Bacillati</taxon>
        <taxon>Actinomycetota</taxon>
        <taxon>Actinomycetes</taxon>
        <taxon>Kitasatosporales</taxon>
        <taxon>Streptomycetaceae</taxon>
        <taxon>Streptomyces</taxon>
    </lineage>
</organism>
<dbReference type="InterPro" id="IPR003593">
    <property type="entry name" value="AAA+_ATPase"/>
</dbReference>
<dbReference type="CDD" id="cd03224">
    <property type="entry name" value="ABC_TM1139_LivF_branched"/>
    <property type="match status" value="1"/>
</dbReference>
<name>A0A4D4M3G8_STRAX</name>
<accession>A0A4D4M3G8</accession>
<evidence type="ECO:0000256" key="3">
    <source>
        <dbReference type="ARBA" id="ARBA00022741"/>
    </source>
</evidence>
<dbReference type="SUPFAM" id="SSF52540">
    <property type="entry name" value="P-loop containing nucleoside triphosphate hydrolases"/>
    <property type="match status" value="1"/>
</dbReference>
<dbReference type="PANTHER" id="PTHR43820:SF4">
    <property type="entry name" value="HIGH-AFFINITY BRANCHED-CHAIN AMINO ACID TRANSPORT ATP-BINDING PROTEIN LIVF"/>
    <property type="match status" value="1"/>
</dbReference>
<dbReference type="GO" id="GO:0016887">
    <property type="term" value="F:ATP hydrolysis activity"/>
    <property type="evidence" value="ECO:0007669"/>
    <property type="project" value="InterPro"/>
</dbReference>
<dbReference type="InterPro" id="IPR003439">
    <property type="entry name" value="ABC_transporter-like_ATP-bd"/>
</dbReference>
<feature type="region of interest" description="Disordered" evidence="6">
    <location>
        <begin position="1"/>
        <end position="29"/>
    </location>
</feature>
<evidence type="ECO:0000259" key="7">
    <source>
        <dbReference type="PROSITE" id="PS50893"/>
    </source>
</evidence>
<evidence type="ECO:0000256" key="6">
    <source>
        <dbReference type="SAM" id="MobiDB-lite"/>
    </source>
</evidence>
<gene>
    <name evidence="8" type="ORF">SAV14893_057840</name>
</gene>
<feature type="compositionally biased region" description="Pro residues" evidence="6">
    <location>
        <begin position="290"/>
        <end position="304"/>
    </location>
</feature>
<dbReference type="GO" id="GO:0005524">
    <property type="term" value="F:ATP binding"/>
    <property type="evidence" value="ECO:0007669"/>
    <property type="project" value="UniProtKB-KW"/>
</dbReference>
<feature type="compositionally biased region" description="Low complexity" evidence="6">
    <location>
        <begin position="305"/>
        <end position="326"/>
    </location>
</feature>
<dbReference type="AlphaFoldDB" id="A0A4D4M3G8"/>
<keyword evidence="3" id="KW-0547">Nucleotide-binding</keyword>
<reference evidence="8 9" key="1">
    <citation type="submission" date="2019-04" db="EMBL/GenBank/DDBJ databases">
        <title>Draft genome sequences of Streptomyces avermitilis NBRC 14893.</title>
        <authorList>
            <person name="Komaki H."/>
            <person name="Tamura T."/>
            <person name="Hosoyama A."/>
        </authorList>
    </citation>
    <scope>NUCLEOTIDE SEQUENCE [LARGE SCALE GENOMIC DNA]</scope>
    <source>
        <strain evidence="8 9">NBRC 14893</strain>
    </source>
</reference>
<comment type="similarity">
    <text evidence="1">Belongs to the ABC transporter superfamily.</text>
</comment>
<dbReference type="PANTHER" id="PTHR43820">
    <property type="entry name" value="HIGH-AFFINITY BRANCHED-CHAIN AMINO ACID TRANSPORT ATP-BINDING PROTEIN LIVF"/>
    <property type="match status" value="1"/>
</dbReference>
<keyword evidence="4" id="KW-0067">ATP-binding</keyword>
<evidence type="ECO:0000256" key="1">
    <source>
        <dbReference type="ARBA" id="ARBA00005417"/>
    </source>
</evidence>
<dbReference type="SMART" id="SM00382">
    <property type="entry name" value="AAA"/>
    <property type="match status" value="1"/>
</dbReference>
<dbReference type="Gene3D" id="3.40.50.300">
    <property type="entry name" value="P-loop containing nucleotide triphosphate hydrolases"/>
    <property type="match status" value="1"/>
</dbReference>
<dbReference type="InterPro" id="IPR017871">
    <property type="entry name" value="ABC_transporter-like_CS"/>
</dbReference>
<keyword evidence="2" id="KW-0813">Transport</keyword>
<dbReference type="Proteomes" id="UP000302139">
    <property type="component" value="Unassembled WGS sequence"/>
</dbReference>